<dbReference type="Proteomes" id="UP000232323">
    <property type="component" value="Unassembled WGS sequence"/>
</dbReference>
<dbReference type="AlphaFoldDB" id="A0A250XEL4"/>
<feature type="compositionally biased region" description="Polar residues" evidence="2">
    <location>
        <begin position="331"/>
        <end position="340"/>
    </location>
</feature>
<gene>
    <name evidence="3" type="ORF">CEUSTIGMA_g8952.t1</name>
</gene>
<evidence type="ECO:0000256" key="1">
    <source>
        <dbReference type="SAM" id="Coils"/>
    </source>
</evidence>
<keyword evidence="4" id="KW-1185">Reference proteome</keyword>
<accession>A0A250XEL4</accession>
<comment type="caution">
    <text evidence="3">The sequence shown here is derived from an EMBL/GenBank/DDBJ whole genome shotgun (WGS) entry which is preliminary data.</text>
</comment>
<dbReference type="EMBL" id="BEGY01000066">
    <property type="protein sequence ID" value="GAX81524.1"/>
    <property type="molecule type" value="Genomic_DNA"/>
</dbReference>
<protein>
    <submittedName>
        <fullName evidence="3">Uncharacterized protein</fullName>
    </submittedName>
</protein>
<feature type="region of interest" description="Disordered" evidence="2">
    <location>
        <begin position="328"/>
        <end position="372"/>
    </location>
</feature>
<evidence type="ECO:0000313" key="3">
    <source>
        <dbReference type="EMBL" id="GAX81524.1"/>
    </source>
</evidence>
<keyword evidence="1" id="KW-0175">Coiled coil</keyword>
<sequence>MGSPAVSHAEVRNVKPASNFPRELEEIAQKWSALSLSMKEHSHSAAELLMQQAGASAQLEDLFKKLLLALKHQFEEKGRLQAQILQDRADFTTQAKLLSQHFTLSHHRSTALQEANEALQGDLGILQEQAEHAEQENNSMRMQIMTLQKEVEREQKMGRETDFQEHSAVMKDMQEELTMARSRCEELASSKAQLQSQIRAMVVAERELTEHLKHTHAQIDQQLILLREQLQSERTKRMQANKRKVELAQQQQQHGEGATERNVEATRGRQLRQAFNSSKIAPSLRNALMRRIKTVKVAMPSGKVQELQQVQMTPHQQNKPTARYTAAFAPPSTTQRSGSRLLTPESGVRSVKSTISPQSGITTPGSTSQKQQVIRVPFIQFPASEASPINPESPFNVS</sequence>
<proteinExistence type="predicted"/>
<reference evidence="3 4" key="1">
    <citation type="submission" date="2017-08" db="EMBL/GenBank/DDBJ databases">
        <title>Acidophilic green algal genome provides insights into adaptation to an acidic environment.</title>
        <authorList>
            <person name="Hirooka S."/>
            <person name="Hirose Y."/>
            <person name="Kanesaki Y."/>
            <person name="Higuchi S."/>
            <person name="Fujiwara T."/>
            <person name="Onuma R."/>
            <person name="Era A."/>
            <person name="Ohbayashi R."/>
            <person name="Uzuka A."/>
            <person name="Nozaki H."/>
            <person name="Yoshikawa H."/>
            <person name="Miyagishima S.Y."/>
        </authorList>
    </citation>
    <scope>NUCLEOTIDE SEQUENCE [LARGE SCALE GENOMIC DNA]</scope>
    <source>
        <strain evidence="3 4">NIES-2499</strain>
    </source>
</reference>
<feature type="compositionally biased region" description="Polar residues" evidence="2">
    <location>
        <begin position="351"/>
        <end position="372"/>
    </location>
</feature>
<evidence type="ECO:0000313" key="4">
    <source>
        <dbReference type="Proteomes" id="UP000232323"/>
    </source>
</evidence>
<evidence type="ECO:0000256" key="2">
    <source>
        <dbReference type="SAM" id="MobiDB-lite"/>
    </source>
</evidence>
<name>A0A250XEL4_9CHLO</name>
<organism evidence="3 4">
    <name type="scientific">Chlamydomonas eustigma</name>
    <dbReference type="NCBI Taxonomy" id="1157962"/>
    <lineage>
        <taxon>Eukaryota</taxon>
        <taxon>Viridiplantae</taxon>
        <taxon>Chlorophyta</taxon>
        <taxon>core chlorophytes</taxon>
        <taxon>Chlorophyceae</taxon>
        <taxon>CS clade</taxon>
        <taxon>Chlamydomonadales</taxon>
        <taxon>Chlamydomonadaceae</taxon>
        <taxon>Chlamydomonas</taxon>
    </lineage>
</organism>
<feature type="coiled-coil region" evidence="1">
    <location>
        <begin position="116"/>
        <end position="190"/>
    </location>
</feature>